<dbReference type="Proteomes" id="UP000004679">
    <property type="component" value="Unassembled WGS sequence"/>
</dbReference>
<accession>C0N271</accession>
<protein>
    <recommendedName>
        <fullName evidence="3">Prolyl 4-hydroxylase alpha subunit Fe(2+) 2OG dioxygenase domain-containing protein</fullName>
    </recommendedName>
</protein>
<dbReference type="RefSeq" id="WP_008290015.1">
    <property type="nucleotide sequence ID" value="NZ_GG657883.1"/>
</dbReference>
<proteinExistence type="predicted"/>
<gene>
    <name evidence="1" type="ORF">MDMS009_224</name>
</gene>
<organism evidence="1 2">
    <name type="scientific">Methylophaga thiooxydans DMS010</name>
    <dbReference type="NCBI Taxonomy" id="637616"/>
    <lineage>
        <taxon>Bacteria</taxon>
        <taxon>Pseudomonadati</taxon>
        <taxon>Pseudomonadota</taxon>
        <taxon>Gammaproteobacteria</taxon>
        <taxon>Thiotrichales</taxon>
        <taxon>Piscirickettsiaceae</taxon>
        <taxon>Methylophaga</taxon>
    </lineage>
</organism>
<evidence type="ECO:0008006" key="3">
    <source>
        <dbReference type="Google" id="ProtNLM"/>
    </source>
</evidence>
<dbReference type="AlphaFoldDB" id="C0N271"/>
<dbReference type="HOGENOM" id="CLU_2332087_0_0_6"/>
<evidence type="ECO:0000313" key="1">
    <source>
        <dbReference type="EMBL" id="EEF81232.1"/>
    </source>
</evidence>
<sequence>MTNVVNKVLLYTRRLAINLITYGEGHSVPAHIDNVETGQYYKLNVVIVKPKEGGVFQTDGLIFSVMNRIFLFRPDLYSHNVTQIKHGKRVVLSFALHLNA</sequence>
<reference evidence="1 2" key="1">
    <citation type="journal article" date="2011" name="J. Bacteriol.">
        <title>Draft genome sequence of the chemolithoheterotrophic, halophilic methylotroph Methylophaga thiooxydans DMS010.</title>
        <authorList>
            <person name="Boden R."/>
            <person name="Ferriera S."/>
            <person name="Johnson J."/>
            <person name="Kelly D.P."/>
            <person name="Murrell J.C."/>
            <person name="Schafer H."/>
        </authorList>
    </citation>
    <scope>NUCLEOTIDE SEQUENCE [LARGE SCALE GENOMIC DNA]</scope>
    <source>
        <strain evidence="1 2">DMS010</strain>
    </source>
</reference>
<dbReference type="OrthoDB" id="8926130at2"/>
<keyword evidence="2" id="KW-1185">Reference proteome</keyword>
<dbReference type="EMBL" id="GG657883">
    <property type="protein sequence ID" value="EEF81232.1"/>
    <property type="molecule type" value="Genomic_DNA"/>
</dbReference>
<name>C0N271_9GAMM</name>
<evidence type="ECO:0000313" key="2">
    <source>
        <dbReference type="Proteomes" id="UP000004679"/>
    </source>
</evidence>